<dbReference type="Proteomes" id="UP000799444">
    <property type="component" value="Unassembled WGS sequence"/>
</dbReference>
<comment type="caution">
    <text evidence="1">The sequence shown here is derived from an EMBL/GenBank/DDBJ whole genome shotgun (WGS) entry which is preliminary data.</text>
</comment>
<sequence length="348" mass="39923">MQSTPRAPQTSTPQSNFDWATNHHARIPRGISLIMRTSFPRFEASQTPSASGRILHLPTFEYFFSLPPELRNEIYAHVWNLRKTLRVNHNHLVFEIQCSALGLSSTTFDIHRPKSSTWVFASKKIFHEATDQLRRNIVKWCVHDWRNGRFYMERGQGVGALNLSHLRVLDWGRVPAINAIWKSSNGAVVETIDMSRANPFAMGLEDTLDAIKYASGAKHLKELRFTIDISYTSKVEGQHDSLEVIFPYFTNAQMPALEKLSVHVQISHILSKDKQETVDWWKFRTDRVEQALMGLAQRLMQGSVEMQQPGRRLSTLQAGRSIRADYTCVFLEKMDPEIKAPLRKSIFG</sequence>
<keyword evidence="2" id="KW-1185">Reference proteome</keyword>
<reference evidence="1" key="1">
    <citation type="journal article" date="2020" name="Stud. Mycol.">
        <title>101 Dothideomycetes genomes: a test case for predicting lifestyles and emergence of pathogens.</title>
        <authorList>
            <person name="Haridas S."/>
            <person name="Albert R."/>
            <person name="Binder M."/>
            <person name="Bloem J."/>
            <person name="Labutti K."/>
            <person name="Salamov A."/>
            <person name="Andreopoulos B."/>
            <person name="Baker S."/>
            <person name="Barry K."/>
            <person name="Bills G."/>
            <person name="Bluhm B."/>
            <person name="Cannon C."/>
            <person name="Castanera R."/>
            <person name="Culley D."/>
            <person name="Daum C."/>
            <person name="Ezra D."/>
            <person name="Gonzalez J."/>
            <person name="Henrissat B."/>
            <person name="Kuo A."/>
            <person name="Liang C."/>
            <person name="Lipzen A."/>
            <person name="Lutzoni F."/>
            <person name="Magnuson J."/>
            <person name="Mondo S."/>
            <person name="Nolan M."/>
            <person name="Ohm R."/>
            <person name="Pangilinan J."/>
            <person name="Park H.-J."/>
            <person name="Ramirez L."/>
            <person name="Alfaro M."/>
            <person name="Sun H."/>
            <person name="Tritt A."/>
            <person name="Yoshinaga Y."/>
            <person name="Zwiers L.-H."/>
            <person name="Turgeon B."/>
            <person name="Goodwin S."/>
            <person name="Spatafora J."/>
            <person name="Crous P."/>
            <person name="Grigoriev I."/>
        </authorList>
    </citation>
    <scope>NUCLEOTIDE SEQUENCE</scope>
    <source>
        <strain evidence="1">CBS 125425</strain>
    </source>
</reference>
<evidence type="ECO:0000313" key="1">
    <source>
        <dbReference type="EMBL" id="KAF2730398.1"/>
    </source>
</evidence>
<evidence type="ECO:0000313" key="2">
    <source>
        <dbReference type="Proteomes" id="UP000799444"/>
    </source>
</evidence>
<name>A0A9P4QN07_9PLEO</name>
<gene>
    <name evidence="1" type="ORF">EJ04DRAFT_526969</name>
</gene>
<organism evidence="1 2">
    <name type="scientific">Polyplosphaeria fusca</name>
    <dbReference type="NCBI Taxonomy" id="682080"/>
    <lineage>
        <taxon>Eukaryota</taxon>
        <taxon>Fungi</taxon>
        <taxon>Dikarya</taxon>
        <taxon>Ascomycota</taxon>
        <taxon>Pezizomycotina</taxon>
        <taxon>Dothideomycetes</taxon>
        <taxon>Pleosporomycetidae</taxon>
        <taxon>Pleosporales</taxon>
        <taxon>Tetraplosphaeriaceae</taxon>
        <taxon>Polyplosphaeria</taxon>
    </lineage>
</organism>
<dbReference type="EMBL" id="ML996218">
    <property type="protein sequence ID" value="KAF2730398.1"/>
    <property type="molecule type" value="Genomic_DNA"/>
</dbReference>
<protein>
    <submittedName>
        <fullName evidence="1">Uncharacterized protein</fullName>
    </submittedName>
</protein>
<dbReference type="AlphaFoldDB" id="A0A9P4QN07"/>
<accession>A0A9P4QN07</accession>
<proteinExistence type="predicted"/>